<protein>
    <submittedName>
        <fullName evidence="1">Uncharacterized protein</fullName>
    </submittedName>
</protein>
<reference evidence="2" key="1">
    <citation type="journal article" date="2019" name="Int. J. Syst. Evol. Microbiol.">
        <title>The Global Catalogue of Microorganisms (GCM) 10K type strain sequencing project: providing services to taxonomists for standard genome sequencing and annotation.</title>
        <authorList>
            <consortium name="The Broad Institute Genomics Platform"/>
            <consortium name="The Broad Institute Genome Sequencing Center for Infectious Disease"/>
            <person name="Wu L."/>
            <person name="Ma J."/>
        </authorList>
    </citation>
    <scope>NUCLEOTIDE SEQUENCE [LARGE SCALE GENOMIC DNA]</scope>
    <source>
        <strain evidence="2">KCTC 22671</strain>
    </source>
</reference>
<accession>A0ABW5YP20</accession>
<dbReference type="RefSeq" id="WP_379812478.1">
    <property type="nucleotide sequence ID" value="NZ_JBHUPC010000017.1"/>
</dbReference>
<sequence>MKLKFFIIVFLYLLNSNAQEKQNVDFIDLKFYESSITFSDVEISIYSYRPFKKTFGLKATYCDKFKKEKISLTEKEFDTIVEALYKINISDFLNIILI</sequence>
<evidence type="ECO:0000313" key="1">
    <source>
        <dbReference type="EMBL" id="MFD2892763.1"/>
    </source>
</evidence>
<proteinExistence type="predicted"/>
<organism evidence="1 2">
    <name type="scientific">Flavobacterium chuncheonense</name>
    <dbReference type="NCBI Taxonomy" id="2026653"/>
    <lineage>
        <taxon>Bacteria</taxon>
        <taxon>Pseudomonadati</taxon>
        <taxon>Bacteroidota</taxon>
        <taxon>Flavobacteriia</taxon>
        <taxon>Flavobacteriales</taxon>
        <taxon>Flavobacteriaceae</taxon>
        <taxon>Flavobacterium</taxon>
    </lineage>
</organism>
<evidence type="ECO:0000313" key="2">
    <source>
        <dbReference type="Proteomes" id="UP001597534"/>
    </source>
</evidence>
<name>A0ABW5YP20_9FLAO</name>
<keyword evidence="2" id="KW-1185">Reference proteome</keyword>
<gene>
    <name evidence="1" type="ORF">ACFS5J_12145</name>
</gene>
<dbReference type="Proteomes" id="UP001597534">
    <property type="component" value="Unassembled WGS sequence"/>
</dbReference>
<dbReference type="EMBL" id="JBHUPC010000017">
    <property type="protein sequence ID" value="MFD2892763.1"/>
    <property type="molecule type" value="Genomic_DNA"/>
</dbReference>
<comment type="caution">
    <text evidence="1">The sequence shown here is derived from an EMBL/GenBank/DDBJ whole genome shotgun (WGS) entry which is preliminary data.</text>
</comment>